<dbReference type="InterPro" id="IPR036250">
    <property type="entry name" value="AcylCo_DH-like_C"/>
</dbReference>
<dbReference type="Gene3D" id="2.40.110.20">
    <property type="match status" value="1"/>
</dbReference>
<dbReference type="PANTHER" id="PTHR42707">
    <property type="entry name" value="ACYL-COA DEHYDROGENASE"/>
    <property type="match status" value="1"/>
</dbReference>
<gene>
    <name evidence="9" type="ORF">ACFOUO_07590</name>
</gene>
<evidence type="ECO:0000256" key="4">
    <source>
        <dbReference type="ARBA" id="ARBA00022827"/>
    </source>
</evidence>
<keyword evidence="10" id="KW-1185">Reference proteome</keyword>
<evidence type="ECO:0000259" key="6">
    <source>
        <dbReference type="Pfam" id="PF00441"/>
    </source>
</evidence>
<dbReference type="Pfam" id="PF18158">
    <property type="entry name" value="AidB_N"/>
    <property type="match status" value="1"/>
</dbReference>
<evidence type="ECO:0000259" key="8">
    <source>
        <dbReference type="Pfam" id="PF18158"/>
    </source>
</evidence>
<dbReference type="InterPro" id="IPR009075">
    <property type="entry name" value="AcylCo_DH/oxidase_C"/>
</dbReference>
<dbReference type="InterPro" id="IPR006089">
    <property type="entry name" value="Acyl-CoA_DH_CS"/>
</dbReference>
<feature type="domain" description="Acyl-CoA oxidase/dehydrogenase middle" evidence="7">
    <location>
        <begin position="172"/>
        <end position="270"/>
    </location>
</feature>
<evidence type="ECO:0000313" key="9">
    <source>
        <dbReference type="EMBL" id="MFC4076670.1"/>
    </source>
</evidence>
<dbReference type="EMBL" id="JBHSAP010000009">
    <property type="protein sequence ID" value="MFC4076670.1"/>
    <property type="molecule type" value="Genomic_DNA"/>
</dbReference>
<protein>
    <submittedName>
        <fullName evidence="9">Acyl-CoA dehydrogenase family protein</fullName>
    </submittedName>
</protein>
<comment type="similarity">
    <text evidence="2 5">Belongs to the acyl-CoA dehydrogenase family.</text>
</comment>
<comment type="caution">
    <text evidence="9">The sequence shown here is derived from an EMBL/GenBank/DDBJ whole genome shotgun (WGS) entry which is preliminary data.</text>
</comment>
<organism evidence="9 10">
    <name type="scientific">Salinithrix halophila</name>
    <dbReference type="NCBI Taxonomy" id="1485204"/>
    <lineage>
        <taxon>Bacteria</taxon>
        <taxon>Bacillati</taxon>
        <taxon>Bacillota</taxon>
        <taxon>Bacilli</taxon>
        <taxon>Bacillales</taxon>
        <taxon>Thermoactinomycetaceae</taxon>
        <taxon>Salinithrix</taxon>
    </lineage>
</organism>
<dbReference type="PANTHER" id="PTHR42707:SF2">
    <property type="entry name" value="ACD11 DEHYDROGENASE"/>
    <property type="match status" value="1"/>
</dbReference>
<evidence type="ECO:0000256" key="2">
    <source>
        <dbReference type="ARBA" id="ARBA00009347"/>
    </source>
</evidence>
<evidence type="ECO:0000259" key="7">
    <source>
        <dbReference type="Pfam" id="PF02770"/>
    </source>
</evidence>
<dbReference type="InterPro" id="IPR041504">
    <property type="entry name" value="AidB_N"/>
</dbReference>
<evidence type="ECO:0000256" key="1">
    <source>
        <dbReference type="ARBA" id="ARBA00001974"/>
    </source>
</evidence>
<dbReference type="Gene3D" id="1.20.140.10">
    <property type="entry name" value="Butyryl-CoA Dehydrogenase, subunit A, domain 3"/>
    <property type="match status" value="1"/>
</dbReference>
<dbReference type="InterPro" id="IPR006091">
    <property type="entry name" value="Acyl-CoA_Oxase/DH_mid-dom"/>
</dbReference>
<name>A0ABV8JE07_9BACL</name>
<keyword evidence="4 5" id="KW-0274">FAD</keyword>
<feature type="domain" description="Adaptive response protein AidB N-terminal" evidence="8">
    <location>
        <begin position="10"/>
        <end position="157"/>
    </location>
</feature>
<accession>A0ABV8JE07</accession>
<sequence length="581" mass="65083">MIDYSQYEDGNAVNWYESDYTMKRYLRRYLAPFQEWGEKNLLRMGAYAAGPMDTRARHTDRGGKPRLIRYDRMGEEVNEVWYNEGYLATVAEGFESGVVGWRYREDVPAKIPFFYTQLLHMLMSGAETGFTCPVTLTMSVAFVLEKFGSDEQKEKYLSPLVSMDRRILEQGATFLTEVQGGSDVGATQTRAVRVGDHWLLTGQKWFASNCDAGVAITLARVSDEPGTKGLGLFLLPRFLDNGKKNNITIRRLKDKLGVRAVASGELELNKAQAFLIGDPGKGFKYMAEALNVSRMCTASGALAISRRAFLEAAIRTSKRSAFGSVLADYPMVRQTLLDMATDIEAGWALAARMLLMMDRCHTYGEQTEERSALLRLLLAMSKYRLSENAVIHAKQALELFGGDGYIEEHVTPRLLRDAQVNTVWEGPSNIMALEILKILGKEAVRIGGGSAILDNLRKTLETITQPELGAAVQCVRDQVEEVILDTQYLLGADPMVQNAHARRLADKWIDLASAVYLLEEADYDKETTGSFRLAKIAGYYVDRTYCPDVYDIRSRVSPAIDLFDEAVRYKGEALEGQKAWE</sequence>
<comment type="cofactor">
    <cofactor evidence="1 5">
        <name>FAD</name>
        <dbReference type="ChEBI" id="CHEBI:57692"/>
    </cofactor>
</comment>
<feature type="domain" description="Acyl-CoA dehydrogenase/oxidase C-terminal" evidence="6">
    <location>
        <begin position="280"/>
        <end position="437"/>
    </location>
</feature>
<dbReference type="Pfam" id="PF02770">
    <property type="entry name" value="Acyl-CoA_dh_M"/>
    <property type="match status" value="1"/>
</dbReference>
<dbReference type="PROSITE" id="PS00073">
    <property type="entry name" value="ACYL_COA_DH_2"/>
    <property type="match status" value="1"/>
</dbReference>
<evidence type="ECO:0000256" key="5">
    <source>
        <dbReference type="RuleBase" id="RU362125"/>
    </source>
</evidence>
<evidence type="ECO:0000313" key="10">
    <source>
        <dbReference type="Proteomes" id="UP001595843"/>
    </source>
</evidence>
<dbReference type="SUPFAM" id="SSF47203">
    <property type="entry name" value="Acyl-CoA dehydrogenase C-terminal domain-like"/>
    <property type="match status" value="1"/>
</dbReference>
<keyword evidence="5" id="KW-0560">Oxidoreductase</keyword>
<dbReference type="Pfam" id="PF00441">
    <property type="entry name" value="Acyl-CoA_dh_1"/>
    <property type="match status" value="1"/>
</dbReference>
<dbReference type="RefSeq" id="WP_380703818.1">
    <property type="nucleotide sequence ID" value="NZ_JBHSAP010000009.1"/>
</dbReference>
<dbReference type="InterPro" id="IPR052904">
    <property type="entry name" value="Acyl-CoA_dehydrogenase-like"/>
</dbReference>
<dbReference type="SUPFAM" id="SSF56645">
    <property type="entry name" value="Acyl-CoA dehydrogenase NM domain-like"/>
    <property type="match status" value="1"/>
</dbReference>
<reference evidence="10" key="1">
    <citation type="journal article" date="2019" name="Int. J. Syst. Evol. Microbiol.">
        <title>The Global Catalogue of Microorganisms (GCM) 10K type strain sequencing project: providing services to taxonomists for standard genome sequencing and annotation.</title>
        <authorList>
            <consortium name="The Broad Institute Genomics Platform"/>
            <consortium name="The Broad Institute Genome Sequencing Center for Infectious Disease"/>
            <person name="Wu L."/>
            <person name="Ma J."/>
        </authorList>
    </citation>
    <scope>NUCLEOTIDE SEQUENCE [LARGE SCALE GENOMIC DNA]</scope>
    <source>
        <strain evidence="10">IBRC-M 10813</strain>
    </source>
</reference>
<keyword evidence="3 5" id="KW-0285">Flavoprotein</keyword>
<proteinExistence type="inferred from homology"/>
<evidence type="ECO:0000256" key="3">
    <source>
        <dbReference type="ARBA" id="ARBA00022630"/>
    </source>
</evidence>
<dbReference type="InterPro" id="IPR009100">
    <property type="entry name" value="AcylCoA_DH/oxidase_NM_dom_sf"/>
</dbReference>
<dbReference type="Proteomes" id="UP001595843">
    <property type="component" value="Unassembled WGS sequence"/>
</dbReference>